<keyword evidence="1" id="KW-0723">Serine/threonine-protein kinase</keyword>
<evidence type="ECO:0000256" key="2">
    <source>
        <dbReference type="ARBA" id="ARBA00022679"/>
    </source>
</evidence>
<evidence type="ECO:0000256" key="3">
    <source>
        <dbReference type="ARBA" id="ARBA00022741"/>
    </source>
</evidence>
<keyword evidence="3" id="KW-0547">Nucleotide-binding</keyword>
<dbReference type="GO" id="GO:0004674">
    <property type="term" value="F:protein serine/threonine kinase activity"/>
    <property type="evidence" value="ECO:0007669"/>
    <property type="project" value="UniProtKB-KW"/>
</dbReference>
<dbReference type="InterPro" id="IPR011009">
    <property type="entry name" value="Kinase-like_dom_sf"/>
</dbReference>
<dbReference type="PANTHER" id="PTHR27002">
    <property type="entry name" value="RECEPTOR-LIKE SERINE/THREONINE-PROTEIN KINASE SD1-8"/>
    <property type="match status" value="1"/>
</dbReference>
<dbReference type="GO" id="GO:0005886">
    <property type="term" value="C:plasma membrane"/>
    <property type="evidence" value="ECO:0007669"/>
    <property type="project" value="TreeGrafter"/>
</dbReference>
<evidence type="ECO:0000256" key="5">
    <source>
        <dbReference type="ARBA" id="ARBA00022840"/>
    </source>
</evidence>
<name>A0AAD3S561_NEPGR</name>
<sequence length="329" mass="36986">MLSADASAFKSDSPDLEVFSFADIRAATNDFAPENMLGEAIIDGKNQPNKWLLLAKVMVPVASVALLLGLTLCYFRKRLHNYMTDASAFKSDSPDLEVFSFADIRAATNDFAPENMLGEGGFGPVYKGKLRDGQEVAVKRLSKTSSQGFEELKTEISDFGLARMFHKSEHEANTDRIVGTYGYVPPEYVKQGLYSTKYDVYSFGVLLLQIISGKRNNCLYGINENLNLLEYAYELWKDDRGMEFIDPALDDSSSRFKLMRCLQIALLCVQEKQEDRPSMLQVSTMLTNETEPMMIPKRPAFSMKTDEDASFKLNMSSINDPVISEIEPR</sequence>
<dbReference type="PROSITE" id="PS50011">
    <property type="entry name" value="PROTEIN_KINASE_DOM"/>
    <property type="match status" value="1"/>
</dbReference>
<keyword evidence="6" id="KW-0812">Transmembrane</keyword>
<keyword evidence="6" id="KW-0472">Membrane</keyword>
<reference evidence="8" key="1">
    <citation type="submission" date="2023-05" db="EMBL/GenBank/DDBJ databases">
        <title>Nepenthes gracilis genome sequencing.</title>
        <authorList>
            <person name="Fukushima K."/>
        </authorList>
    </citation>
    <scope>NUCLEOTIDE SEQUENCE</scope>
    <source>
        <strain evidence="8">SING2019-196</strain>
    </source>
</reference>
<dbReference type="SUPFAM" id="SSF56112">
    <property type="entry name" value="Protein kinase-like (PK-like)"/>
    <property type="match status" value="1"/>
</dbReference>
<keyword evidence="4" id="KW-0418">Kinase</keyword>
<dbReference type="Gene3D" id="1.10.510.10">
    <property type="entry name" value="Transferase(Phosphotransferase) domain 1"/>
    <property type="match status" value="2"/>
</dbReference>
<dbReference type="GO" id="GO:0005524">
    <property type="term" value="F:ATP binding"/>
    <property type="evidence" value="ECO:0007669"/>
    <property type="project" value="UniProtKB-KW"/>
</dbReference>
<gene>
    <name evidence="8" type="ORF">Nepgr_006315</name>
</gene>
<evidence type="ECO:0000313" key="9">
    <source>
        <dbReference type="Proteomes" id="UP001279734"/>
    </source>
</evidence>
<dbReference type="Proteomes" id="UP001279734">
    <property type="component" value="Unassembled WGS sequence"/>
</dbReference>
<dbReference type="AlphaFoldDB" id="A0AAD3S561"/>
<keyword evidence="2" id="KW-0808">Transferase</keyword>
<evidence type="ECO:0000256" key="1">
    <source>
        <dbReference type="ARBA" id="ARBA00022527"/>
    </source>
</evidence>
<dbReference type="InterPro" id="IPR000719">
    <property type="entry name" value="Prot_kinase_dom"/>
</dbReference>
<dbReference type="Pfam" id="PF00069">
    <property type="entry name" value="Pkinase"/>
    <property type="match status" value="1"/>
</dbReference>
<dbReference type="EMBL" id="BSYO01000005">
    <property type="protein sequence ID" value="GMH04476.1"/>
    <property type="molecule type" value="Genomic_DNA"/>
</dbReference>
<keyword evidence="9" id="KW-1185">Reference proteome</keyword>
<feature type="domain" description="Protein kinase" evidence="7">
    <location>
        <begin position="1"/>
        <end position="294"/>
    </location>
</feature>
<feature type="transmembrane region" description="Helical" evidence="6">
    <location>
        <begin position="53"/>
        <end position="75"/>
    </location>
</feature>
<dbReference type="PANTHER" id="PTHR27002:SF559">
    <property type="entry name" value="CYSTEINE-RICH RLK (RECEPTOR-LIKE KINASE) PROTEIN"/>
    <property type="match status" value="1"/>
</dbReference>
<protein>
    <recommendedName>
        <fullName evidence="7">Protein kinase domain-containing protein</fullName>
    </recommendedName>
</protein>
<proteinExistence type="predicted"/>
<organism evidence="8 9">
    <name type="scientific">Nepenthes gracilis</name>
    <name type="common">Slender pitcher plant</name>
    <dbReference type="NCBI Taxonomy" id="150966"/>
    <lineage>
        <taxon>Eukaryota</taxon>
        <taxon>Viridiplantae</taxon>
        <taxon>Streptophyta</taxon>
        <taxon>Embryophyta</taxon>
        <taxon>Tracheophyta</taxon>
        <taxon>Spermatophyta</taxon>
        <taxon>Magnoliopsida</taxon>
        <taxon>eudicotyledons</taxon>
        <taxon>Gunneridae</taxon>
        <taxon>Pentapetalae</taxon>
        <taxon>Caryophyllales</taxon>
        <taxon>Nepenthaceae</taxon>
        <taxon>Nepenthes</taxon>
    </lineage>
</organism>
<keyword evidence="6" id="KW-1133">Transmembrane helix</keyword>
<evidence type="ECO:0000256" key="6">
    <source>
        <dbReference type="SAM" id="Phobius"/>
    </source>
</evidence>
<evidence type="ECO:0000256" key="4">
    <source>
        <dbReference type="ARBA" id="ARBA00022777"/>
    </source>
</evidence>
<comment type="caution">
    <text evidence="8">The sequence shown here is derived from an EMBL/GenBank/DDBJ whole genome shotgun (WGS) entry which is preliminary data.</text>
</comment>
<evidence type="ECO:0000313" key="8">
    <source>
        <dbReference type="EMBL" id="GMH04476.1"/>
    </source>
</evidence>
<keyword evidence="5" id="KW-0067">ATP-binding</keyword>
<evidence type="ECO:0000259" key="7">
    <source>
        <dbReference type="PROSITE" id="PS50011"/>
    </source>
</evidence>
<accession>A0AAD3S561</accession>